<evidence type="ECO:0000313" key="1">
    <source>
        <dbReference type="EMBL" id="CDW35940.1"/>
    </source>
</evidence>
<sequence>MYGNIHNINKTTAFPNLGLACC</sequence>
<name>A0A0K2UD28_LEPSM</name>
<dbReference type="EMBL" id="HACA01018579">
    <property type="protein sequence ID" value="CDW35940.1"/>
    <property type="molecule type" value="Transcribed_RNA"/>
</dbReference>
<dbReference type="AlphaFoldDB" id="A0A0K2UD28"/>
<proteinExistence type="predicted"/>
<reference evidence="1" key="1">
    <citation type="submission" date="2014-05" db="EMBL/GenBank/DDBJ databases">
        <authorList>
            <person name="Chronopoulou M."/>
        </authorList>
    </citation>
    <scope>NUCLEOTIDE SEQUENCE</scope>
    <source>
        <tissue evidence="1">Whole organism</tissue>
    </source>
</reference>
<protein>
    <submittedName>
        <fullName evidence="1">Uncharacterized protein</fullName>
    </submittedName>
</protein>
<organism evidence="1">
    <name type="scientific">Lepeophtheirus salmonis</name>
    <name type="common">Salmon louse</name>
    <name type="synonym">Caligus salmonis</name>
    <dbReference type="NCBI Taxonomy" id="72036"/>
    <lineage>
        <taxon>Eukaryota</taxon>
        <taxon>Metazoa</taxon>
        <taxon>Ecdysozoa</taxon>
        <taxon>Arthropoda</taxon>
        <taxon>Crustacea</taxon>
        <taxon>Multicrustacea</taxon>
        <taxon>Hexanauplia</taxon>
        <taxon>Copepoda</taxon>
        <taxon>Siphonostomatoida</taxon>
        <taxon>Caligidae</taxon>
        <taxon>Lepeophtheirus</taxon>
    </lineage>
</organism>
<accession>A0A0K2UD28</accession>